<protein>
    <submittedName>
        <fullName evidence="3">Anti-anti sigma factor protein</fullName>
    </submittedName>
</protein>
<organism evidence="3 4">
    <name type="scientific">Sorangium cellulosum</name>
    <name type="common">Polyangium cellulosum</name>
    <dbReference type="NCBI Taxonomy" id="56"/>
    <lineage>
        <taxon>Bacteria</taxon>
        <taxon>Pseudomonadati</taxon>
        <taxon>Myxococcota</taxon>
        <taxon>Polyangia</taxon>
        <taxon>Polyangiales</taxon>
        <taxon>Polyangiaceae</taxon>
        <taxon>Sorangium</taxon>
    </lineage>
</organism>
<gene>
    <name evidence="3" type="ORF">SOCE26_050250</name>
</gene>
<evidence type="ECO:0000313" key="4">
    <source>
        <dbReference type="Proteomes" id="UP000238348"/>
    </source>
</evidence>
<proteinExistence type="predicted"/>
<dbReference type="PROSITE" id="PS50801">
    <property type="entry name" value="STAS"/>
    <property type="match status" value="1"/>
</dbReference>
<dbReference type="PANTHER" id="PTHR33745:SF3">
    <property type="entry name" value="RSBT CO-ANTAGONIST PROTEIN RSBRC"/>
    <property type="match status" value="1"/>
</dbReference>
<dbReference type="RefSeq" id="WP_104982238.1">
    <property type="nucleotide sequence ID" value="NZ_CP012673.1"/>
</dbReference>
<dbReference type="Gene3D" id="3.30.750.24">
    <property type="entry name" value="STAS domain"/>
    <property type="match status" value="1"/>
</dbReference>
<reference evidence="3 4" key="1">
    <citation type="submission" date="2015-09" db="EMBL/GenBank/DDBJ databases">
        <title>Sorangium comparison.</title>
        <authorList>
            <person name="Zaburannyi N."/>
            <person name="Bunk B."/>
            <person name="Overmann J."/>
            <person name="Mueller R."/>
        </authorList>
    </citation>
    <scope>NUCLEOTIDE SEQUENCE [LARGE SCALE GENOMIC DNA]</scope>
    <source>
        <strain evidence="3 4">So ce26</strain>
    </source>
</reference>
<name>A0A2L0EWD0_SORCE</name>
<dbReference type="CDD" id="cd07041">
    <property type="entry name" value="STAS_RsbR_RsbS_like"/>
    <property type="match status" value="1"/>
</dbReference>
<dbReference type="AlphaFoldDB" id="A0A2L0EWD0"/>
<dbReference type="OrthoDB" id="2717092at2"/>
<dbReference type="Proteomes" id="UP000238348">
    <property type="component" value="Chromosome"/>
</dbReference>
<sequence>MQSWIDPEHQALTKGATKALKDNAVHNRSGLPPFRLPQVAQQILTELLHFISTGDTGPVLSLGDKLGHQGLGLRALLGLSRTLVREVMARLPGRTPEALEHVARVNDYLTLLVDAVAERERREIGVQRDEMQLALESAIHNRENELRRIILELSTPIMPVYDHIVVLPLIGKIDAERAARITEFLLRTVVERQVHTAILDVTGVPAVDGEVVAALVRTARALELLGAHPVLVGIRPEIARALCEHSVDLAGIVVLANLQSGIVYALRREGLEVSSSPLSQRRSTHGYRGR</sequence>
<feature type="domain" description="STAS" evidence="2">
    <location>
        <begin position="154"/>
        <end position="265"/>
    </location>
</feature>
<evidence type="ECO:0000313" key="3">
    <source>
        <dbReference type="EMBL" id="AUX43575.1"/>
    </source>
</evidence>
<dbReference type="Pfam" id="PF01740">
    <property type="entry name" value="STAS"/>
    <property type="match status" value="1"/>
</dbReference>
<accession>A0A2L0EWD0</accession>
<dbReference type="InterPro" id="IPR036513">
    <property type="entry name" value="STAS_dom_sf"/>
</dbReference>
<keyword evidence="1" id="KW-0597">Phosphoprotein</keyword>
<dbReference type="InterPro" id="IPR051932">
    <property type="entry name" value="Bact_StressResp_Reg"/>
</dbReference>
<evidence type="ECO:0000256" key="1">
    <source>
        <dbReference type="ARBA" id="ARBA00022553"/>
    </source>
</evidence>
<dbReference type="InterPro" id="IPR002645">
    <property type="entry name" value="STAS_dom"/>
</dbReference>
<evidence type="ECO:0000259" key="2">
    <source>
        <dbReference type="PROSITE" id="PS50801"/>
    </source>
</evidence>
<dbReference type="EMBL" id="CP012673">
    <property type="protein sequence ID" value="AUX43575.1"/>
    <property type="molecule type" value="Genomic_DNA"/>
</dbReference>
<dbReference type="PANTHER" id="PTHR33745">
    <property type="entry name" value="RSBT ANTAGONIST PROTEIN RSBS-RELATED"/>
    <property type="match status" value="1"/>
</dbReference>
<dbReference type="SUPFAM" id="SSF52091">
    <property type="entry name" value="SpoIIaa-like"/>
    <property type="match status" value="1"/>
</dbReference>